<dbReference type="Gene3D" id="2.60.40.1910">
    <property type="match status" value="1"/>
</dbReference>
<feature type="domain" description="Aminopeptidase N-like N-terminal" evidence="4">
    <location>
        <begin position="728"/>
        <end position="910"/>
    </location>
</feature>
<dbReference type="GO" id="GO:0006508">
    <property type="term" value="P:proteolysis"/>
    <property type="evidence" value="ECO:0007669"/>
    <property type="project" value="TreeGrafter"/>
</dbReference>
<comment type="similarity">
    <text evidence="1">Belongs to the peptidase M1 family.</text>
</comment>
<dbReference type="Gene3D" id="1.10.390.10">
    <property type="entry name" value="Neutral Protease Domain 2"/>
    <property type="match status" value="2"/>
</dbReference>
<keyword evidence="5" id="KW-0031">Aminopeptidase</keyword>
<dbReference type="GO" id="GO:0016020">
    <property type="term" value="C:membrane"/>
    <property type="evidence" value="ECO:0007669"/>
    <property type="project" value="TreeGrafter"/>
</dbReference>
<dbReference type="Proteomes" id="UP000008237">
    <property type="component" value="Unassembled WGS sequence"/>
</dbReference>
<dbReference type="Gene3D" id="2.60.40.1730">
    <property type="entry name" value="tricorn interacting facor f3 domain"/>
    <property type="match status" value="2"/>
</dbReference>
<dbReference type="EMBL" id="GL451853">
    <property type="protein sequence ID" value="EFN78362.1"/>
    <property type="molecule type" value="Genomic_DNA"/>
</dbReference>
<dbReference type="InterPro" id="IPR014782">
    <property type="entry name" value="Peptidase_M1_dom"/>
</dbReference>
<keyword evidence="5" id="KW-0645">Protease</keyword>
<evidence type="ECO:0000256" key="1">
    <source>
        <dbReference type="ARBA" id="ARBA00010136"/>
    </source>
</evidence>
<dbReference type="OrthoDB" id="6622017at2759"/>
<dbReference type="InterPro" id="IPR042097">
    <property type="entry name" value="Aminopeptidase_N-like_N_sf"/>
</dbReference>
<dbReference type="GO" id="GO:0043171">
    <property type="term" value="P:peptide catabolic process"/>
    <property type="evidence" value="ECO:0007669"/>
    <property type="project" value="TreeGrafter"/>
</dbReference>
<feature type="domain" description="Peptidase M1 membrane alanine aminopeptidase" evidence="2">
    <location>
        <begin position="97"/>
        <end position="310"/>
    </location>
</feature>
<dbReference type="SUPFAM" id="SSF63737">
    <property type="entry name" value="Leukotriene A4 hydrolase N-terminal domain"/>
    <property type="match status" value="2"/>
</dbReference>
<evidence type="ECO:0000313" key="5">
    <source>
        <dbReference type="EMBL" id="EFN78362.1"/>
    </source>
</evidence>
<dbReference type="PANTHER" id="PTHR11533">
    <property type="entry name" value="PROTEASE M1 ZINC METALLOPROTEASE"/>
    <property type="match status" value="1"/>
</dbReference>
<dbReference type="Pfam" id="PF01433">
    <property type="entry name" value="Peptidase_M1"/>
    <property type="match status" value="2"/>
</dbReference>
<dbReference type="InterPro" id="IPR045357">
    <property type="entry name" value="Aminopeptidase_N-like_N"/>
</dbReference>
<keyword evidence="6" id="KW-1185">Reference proteome</keyword>
<accession>E2C141</accession>
<organism evidence="6">
    <name type="scientific">Harpegnathos saltator</name>
    <name type="common">Jerdon's jumping ant</name>
    <dbReference type="NCBI Taxonomy" id="610380"/>
    <lineage>
        <taxon>Eukaryota</taxon>
        <taxon>Metazoa</taxon>
        <taxon>Ecdysozoa</taxon>
        <taxon>Arthropoda</taxon>
        <taxon>Hexapoda</taxon>
        <taxon>Insecta</taxon>
        <taxon>Pterygota</taxon>
        <taxon>Neoptera</taxon>
        <taxon>Endopterygota</taxon>
        <taxon>Hymenoptera</taxon>
        <taxon>Apocrita</taxon>
        <taxon>Aculeata</taxon>
        <taxon>Formicoidea</taxon>
        <taxon>Formicidae</taxon>
        <taxon>Ponerinae</taxon>
        <taxon>Ponerini</taxon>
        <taxon>Harpegnathos</taxon>
    </lineage>
</organism>
<dbReference type="PANTHER" id="PTHR11533:SF299">
    <property type="entry name" value="AMINOPEPTIDASE"/>
    <property type="match status" value="1"/>
</dbReference>
<proteinExistence type="inferred from homology"/>
<reference evidence="5 6" key="1">
    <citation type="journal article" date="2010" name="Science">
        <title>Genomic comparison of the ants Camponotus floridanus and Harpegnathos saltator.</title>
        <authorList>
            <person name="Bonasio R."/>
            <person name="Zhang G."/>
            <person name="Ye C."/>
            <person name="Mutti N.S."/>
            <person name="Fang X."/>
            <person name="Qin N."/>
            <person name="Donahue G."/>
            <person name="Yang P."/>
            <person name="Li Q."/>
            <person name="Li C."/>
            <person name="Zhang P."/>
            <person name="Huang Z."/>
            <person name="Berger S.L."/>
            <person name="Reinberg D."/>
            <person name="Wang J."/>
            <person name="Liebig J."/>
        </authorList>
    </citation>
    <scope>NUCLEOTIDE SEQUENCE [LARGE SCALE GENOMIC DNA]</scope>
    <source>
        <strain evidence="5 6">R22 G/1</strain>
    </source>
</reference>
<feature type="domain" description="ERAP1-like C-terminal" evidence="3">
    <location>
        <begin position="388"/>
        <end position="624"/>
    </location>
</feature>
<evidence type="ECO:0000259" key="3">
    <source>
        <dbReference type="Pfam" id="PF11838"/>
    </source>
</evidence>
<name>E2C141_HARSA</name>
<evidence type="ECO:0000259" key="2">
    <source>
        <dbReference type="Pfam" id="PF01433"/>
    </source>
</evidence>
<dbReference type="InterPro" id="IPR050344">
    <property type="entry name" value="Peptidase_M1_aminopeptidases"/>
</dbReference>
<dbReference type="Gene3D" id="1.25.50.20">
    <property type="match status" value="2"/>
</dbReference>
<feature type="domain" description="Peptidase M1 membrane alanine aminopeptidase" evidence="2">
    <location>
        <begin position="940"/>
        <end position="1095"/>
    </location>
</feature>
<feature type="domain" description="Aminopeptidase N-like N-terminal" evidence="4">
    <location>
        <begin position="2"/>
        <end position="66"/>
    </location>
</feature>
<dbReference type="InterPro" id="IPR027268">
    <property type="entry name" value="Peptidase_M4/M1_CTD_sf"/>
</dbReference>
<evidence type="ECO:0000313" key="6">
    <source>
        <dbReference type="Proteomes" id="UP000008237"/>
    </source>
</evidence>
<protein>
    <submittedName>
        <fullName evidence="5">Aminopeptidase N</fullName>
    </submittedName>
</protein>
<sequence length="1445" mass="170275">MFEADSGEYIFPCWKKEVISKATFKISIKYLDIYHVLSNIPEEESLQVEEGTLQTIFKPASVMPTDLLTIAVIKLDELSESQYNVWFGQEGTNKTDSLVKSVIYVADEFLTQYTQTRLEISIIVIFSDLLRNAIGAKQFVFLRESDLIYNRSIQFPGRTLEIWKTIAYRKAEQYIQSIVNLDNWSYMWFSKALALYLSYNILGQSFNLKKMMDLFVVQVQLPAMYNDIDLNVPSITDPYDPIYSIFVYKKASVLLKMLEQIVSKEMFQKAVALFIKTYAHQTSTPNDFFSILNKLKEVTGDMITDIMSMWLSQRYYPIVIVRQYDKTCHITYNEIKLKRDSIIRPIPVTYTTKEDPHFDQYGLIHWLNNNYTEWNSYLELTLDNVEEWVILNVQYFGYYRVRYDNTNWLKIAYFLKEDNGKTIPVLNRVQLIDDAYHFVMMGTMDYKFYYEIIDFLRNETDFIVWHSMMNVLHYMSPFFKFEESQRFKNFIMDIMNSVLMQIGYDEKVMDDNALKAMRLMLLNWMCNHGNDKCRQSASDKLKAYFKNAKKSSILPGWKNWVYCSGLMKPDREVRMLAKSKILNGTDENILQYITCYDDDNSIQDLLNWGIFKPRNSTSPFSDVQEEDLYRAIVKKHAKKFKVLDYTLKNMIHLLPGNMTLLEKLGHVIMSVHSECQLQKASGARIRVVFLTLSIYTGLIFSSKLNTSLETSICYSTPIMQDLMSALIPKYYNILLKIEETSFQAEANISFELLRKSEIISFHVRNLDVDFKSIMISQNTSESEQPDNIHYCNETSTIMFVFEDIVCPGYHNISMRYSGSLYKNKEFLRIKEEKEKGNITWSYMIIFEEDSGEYIFPYCKKEVVSKAIFKISVEYLDIYQIFSNIPQDRFEWIEQNTIQMIFKPTSVIPTYPSTIAIIKLDELSESPYNLWFGQEGINKTDSEVKIITYVADEFLTQYTQTRLETSIIVTFSDFPKSTLGTWPFVLLSKSDLVYDKKVQFPGRTLEIWKTIAYRKAEQYIQSIVNLDNWSYMWFSKALALYLSYNILGQSFNSKKMMELFVVQVQLPAMHNDITLNVPSITDPYDPIYSIFVYKKELTLDSAEDWIILNVQYSGYYRVRYDNTNWLKIAYFLKEDNGKTISVLNRAQLIDDAYHFVMMGTMDYKFYYELIDFLRNETEFIVWHSMMNVLHYMSPFFKFPESESFKNFIMDIMNSVLMQIGYDEKVMDDNALKAMRLMLLNWMCNHGNDKCRQSASDKLRAYFKDAKESPILPGWQNWVYCAGLMKPDRELRMLAKNKILHEIDENMVQYLSCYDDDDSIQELLIWIKSNPPDNMSLLDDVQKGDLYRTIVKKHARKFKVLDFILDNILHLMPDNTSFFEISHIIMSVHSECQLRKIEQYIDDNVHSDEMLQNAKHILPRRISQISKEKYMFVHHFPYDAGLQETEC</sequence>
<dbReference type="GO" id="GO:0008270">
    <property type="term" value="F:zinc ion binding"/>
    <property type="evidence" value="ECO:0007669"/>
    <property type="project" value="InterPro"/>
</dbReference>
<dbReference type="GO" id="GO:0070006">
    <property type="term" value="F:metalloaminopeptidase activity"/>
    <property type="evidence" value="ECO:0007669"/>
    <property type="project" value="TreeGrafter"/>
</dbReference>
<feature type="domain" description="ERAP1-like C-terminal" evidence="3">
    <location>
        <begin position="1104"/>
        <end position="1402"/>
    </location>
</feature>
<dbReference type="GO" id="GO:0005615">
    <property type="term" value="C:extracellular space"/>
    <property type="evidence" value="ECO:0007669"/>
    <property type="project" value="TreeGrafter"/>
</dbReference>
<keyword evidence="5" id="KW-0378">Hydrolase</keyword>
<gene>
    <name evidence="5" type="ORF">EAI_07551</name>
</gene>
<dbReference type="InParanoid" id="E2C141"/>
<dbReference type="SUPFAM" id="SSF55486">
    <property type="entry name" value="Metalloproteases ('zincins'), catalytic domain"/>
    <property type="match status" value="2"/>
</dbReference>
<dbReference type="GO" id="GO:0005737">
    <property type="term" value="C:cytoplasm"/>
    <property type="evidence" value="ECO:0007669"/>
    <property type="project" value="TreeGrafter"/>
</dbReference>
<dbReference type="Pfam" id="PF17900">
    <property type="entry name" value="Peptidase_M1_N"/>
    <property type="match status" value="2"/>
</dbReference>
<dbReference type="OMA" id="THMQPIN"/>
<dbReference type="Pfam" id="PF11838">
    <property type="entry name" value="ERAP1_C"/>
    <property type="match status" value="2"/>
</dbReference>
<dbReference type="InterPro" id="IPR024571">
    <property type="entry name" value="ERAP1-like_C_dom"/>
</dbReference>
<dbReference type="GO" id="GO:0042277">
    <property type="term" value="F:peptide binding"/>
    <property type="evidence" value="ECO:0007669"/>
    <property type="project" value="TreeGrafter"/>
</dbReference>
<evidence type="ECO:0000259" key="4">
    <source>
        <dbReference type="Pfam" id="PF17900"/>
    </source>
</evidence>